<dbReference type="RefSeq" id="WP_092221978.1">
    <property type="nucleotide sequence ID" value="NZ_FNJI01000010.1"/>
</dbReference>
<feature type="transmembrane region" description="Helical" evidence="6">
    <location>
        <begin position="70"/>
        <end position="90"/>
    </location>
</feature>
<comment type="subcellular location">
    <subcellularLocation>
        <location evidence="1">Cell membrane</location>
        <topology evidence="1">Multi-pass membrane protein</topology>
    </subcellularLocation>
</comment>
<keyword evidence="9" id="KW-1185">Reference proteome</keyword>
<evidence type="ECO:0000256" key="2">
    <source>
        <dbReference type="ARBA" id="ARBA00022475"/>
    </source>
</evidence>
<evidence type="ECO:0000256" key="5">
    <source>
        <dbReference type="ARBA" id="ARBA00023136"/>
    </source>
</evidence>
<feature type="transmembrane region" description="Helical" evidence="6">
    <location>
        <begin position="7"/>
        <end position="25"/>
    </location>
</feature>
<feature type="transmembrane region" description="Helical" evidence="6">
    <location>
        <begin position="157"/>
        <end position="174"/>
    </location>
</feature>
<feature type="transmembrane region" description="Helical" evidence="6">
    <location>
        <begin position="209"/>
        <end position="233"/>
    </location>
</feature>
<dbReference type="EMBL" id="FNJI01000010">
    <property type="protein sequence ID" value="SDP09803.1"/>
    <property type="molecule type" value="Genomic_DNA"/>
</dbReference>
<evidence type="ECO:0000259" key="7">
    <source>
        <dbReference type="Pfam" id="PF00892"/>
    </source>
</evidence>
<evidence type="ECO:0000256" key="3">
    <source>
        <dbReference type="ARBA" id="ARBA00022692"/>
    </source>
</evidence>
<dbReference type="OrthoDB" id="5729944at2"/>
<dbReference type="InterPro" id="IPR037185">
    <property type="entry name" value="EmrE-like"/>
</dbReference>
<dbReference type="Proteomes" id="UP000199073">
    <property type="component" value="Unassembled WGS sequence"/>
</dbReference>
<evidence type="ECO:0000256" key="1">
    <source>
        <dbReference type="ARBA" id="ARBA00004651"/>
    </source>
</evidence>
<evidence type="ECO:0000256" key="6">
    <source>
        <dbReference type="SAM" id="Phobius"/>
    </source>
</evidence>
<dbReference type="GO" id="GO:0005886">
    <property type="term" value="C:plasma membrane"/>
    <property type="evidence" value="ECO:0007669"/>
    <property type="project" value="UniProtKB-SubCell"/>
</dbReference>
<evidence type="ECO:0000313" key="8">
    <source>
        <dbReference type="EMBL" id="SDP09803.1"/>
    </source>
</evidence>
<gene>
    <name evidence="8" type="ORF">SAMN05660330_01804</name>
</gene>
<accession>A0A1H0PXK4</accession>
<protein>
    <submittedName>
        <fullName evidence="8">EamA domain-containing membrane protein RarD</fullName>
    </submittedName>
</protein>
<dbReference type="InterPro" id="IPR000620">
    <property type="entry name" value="EamA_dom"/>
</dbReference>
<keyword evidence="4 6" id="KW-1133">Transmembrane helix</keyword>
<feature type="transmembrane region" description="Helical" evidence="6">
    <location>
        <begin position="269"/>
        <end position="288"/>
    </location>
</feature>
<evidence type="ECO:0000313" key="9">
    <source>
        <dbReference type="Proteomes" id="UP000199073"/>
    </source>
</evidence>
<feature type="transmembrane region" description="Helical" evidence="6">
    <location>
        <begin position="127"/>
        <end position="145"/>
    </location>
</feature>
<feature type="domain" description="EamA" evidence="7">
    <location>
        <begin position="156"/>
        <end position="285"/>
    </location>
</feature>
<feature type="transmembrane region" description="Helical" evidence="6">
    <location>
        <begin position="186"/>
        <end position="203"/>
    </location>
</feature>
<dbReference type="SUPFAM" id="SSF103481">
    <property type="entry name" value="Multidrug resistance efflux transporter EmrE"/>
    <property type="match status" value="2"/>
</dbReference>
<dbReference type="STRING" id="91360.SAMN05660330_01804"/>
<reference evidence="8" key="1">
    <citation type="submission" date="2016-10" db="EMBL/GenBank/DDBJ databases">
        <authorList>
            <person name="de Groot N.N."/>
        </authorList>
    </citation>
    <scope>NUCLEOTIDE SEQUENCE [LARGE SCALE GENOMIC DNA]</scope>
    <source>
        <strain evidence="8">DSM 12130</strain>
    </source>
</reference>
<proteinExistence type="predicted"/>
<evidence type="ECO:0000256" key="4">
    <source>
        <dbReference type="ARBA" id="ARBA00022989"/>
    </source>
</evidence>
<keyword evidence="5 6" id="KW-0472">Membrane</keyword>
<feature type="transmembrane region" description="Helical" evidence="6">
    <location>
        <begin position="102"/>
        <end position="120"/>
    </location>
</feature>
<dbReference type="PANTHER" id="PTHR42920">
    <property type="entry name" value="OS03G0707200 PROTEIN-RELATED"/>
    <property type="match status" value="1"/>
</dbReference>
<feature type="domain" description="EamA" evidence="7">
    <location>
        <begin position="6"/>
        <end position="142"/>
    </location>
</feature>
<keyword evidence="2" id="KW-1003">Cell membrane</keyword>
<keyword evidence="3 6" id="KW-0812">Transmembrane</keyword>
<feature type="transmembrane region" description="Helical" evidence="6">
    <location>
        <begin position="37"/>
        <end position="55"/>
    </location>
</feature>
<dbReference type="InterPro" id="IPR051258">
    <property type="entry name" value="Diverse_Substrate_Transporter"/>
</dbReference>
<dbReference type="PANTHER" id="PTHR42920:SF24">
    <property type="entry name" value="AROMATIC AMINO ACID EXPORTER YDDG"/>
    <property type="match status" value="1"/>
</dbReference>
<name>A0A1H0PXK4_9BACT</name>
<dbReference type="Pfam" id="PF00892">
    <property type="entry name" value="EamA"/>
    <property type="match status" value="2"/>
</dbReference>
<sequence length="294" mass="32276">MDNQKKSYLLALTTVGLWSTIATVSKLTLGLLTVIELLFYSSAVSLCVLFVILVVQQKLVLLMAISPREFLVSFGFGFLNPFSYYLTIFAAYDLLPAQQAQIINYTWAITMTVLSIPILGQRVSRNQWLAVAVCYAGVLVVATRGDLLSLKFDTPKGVAVALLSTVIWALYWLLNARDKRDPVVGLFLNFLCALPFTGCYFLWTGGGKISVKGFVGAAYIGFFEMGIAFVLWLTALKLTSSSAKLANLIFIAPFLSLFLIHFLVGEKIFISSLAGLLLVVTGLVIQAVTTRKQK</sequence>
<organism evidence="8 9">
    <name type="scientific">Desulforhopalus singaporensis</name>
    <dbReference type="NCBI Taxonomy" id="91360"/>
    <lineage>
        <taxon>Bacteria</taxon>
        <taxon>Pseudomonadati</taxon>
        <taxon>Thermodesulfobacteriota</taxon>
        <taxon>Desulfobulbia</taxon>
        <taxon>Desulfobulbales</taxon>
        <taxon>Desulfocapsaceae</taxon>
        <taxon>Desulforhopalus</taxon>
    </lineage>
</organism>
<feature type="transmembrane region" description="Helical" evidence="6">
    <location>
        <begin position="245"/>
        <end position="263"/>
    </location>
</feature>
<dbReference type="AlphaFoldDB" id="A0A1H0PXK4"/>